<dbReference type="PIRSF" id="PIRSF016578">
    <property type="entry name" value="HsaA"/>
    <property type="match status" value="1"/>
</dbReference>
<evidence type="ECO:0000259" key="2">
    <source>
        <dbReference type="Pfam" id="PF08028"/>
    </source>
</evidence>
<evidence type="ECO:0000313" key="3">
    <source>
        <dbReference type="EMBL" id="PSJ59581.1"/>
    </source>
</evidence>
<reference evidence="3 4" key="1">
    <citation type="submission" date="2018-03" db="EMBL/GenBank/DDBJ databases">
        <title>The draft genome of Mesorhizobium sp. 6GN-30.</title>
        <authorList>
            <person name="Liu L."/>
            <person name="Li L."/>
            <person name="Wang T."/>
            <person name="Zhang X."/>
            <person name="Liang L."/>
        </authorList>
    </citation>
    <scope>NUCLEOTIDE SEQUENCE [LARGE SCALE GENOMIC DNA]</scope>
    <source>
        <strain evidence="3 4">6GN30</strain>
    </source>
</reference>
<feature type="domain" description="Acyl-CoA dehydrogenase C-terminal" evidence="2">
    <location>
        <begin position="250"/>
        <end position="379"/>
    </location>
</feature>
<dbReference type="Gene3D" id="1.20.140.10">
    <property type="entry name" value="Butyryl-CoA Dehydrogenase, subunit A, domain 3"/>
    <property type="match status" value="1"/>
</dbReference>
<sequence>MNISVRHGQGYWGTKTDFAALLEHVRKIGPVLEENAEENDRLGRLNDATFAALKPLRMSHIFAEEKIGGAQLSPTQGLELIEAITYHSGGAGWVSMVHACIGAMSAAFLPDSAIGRLYGPDTENRFSGQGTPTGMLKKVDGGYLLNGKWSYASGIHHATFTHTAALLDDGDGHPAKDENGDVIVLCAHAPVEQFDLLGNWDVLGLNATGSIDYGAKDVFIAEDMVFPILTAEPQRLKEFFSLGVVGLAAIGHSGWAIGASRRILDDVAKFARAKTGRAGLLGESEKFWYDFGRNEGRVRAARAFLFEVWRDVEKSIEAGDRVSTRQISLVHLAKSEVHEAGVDACQFVYRAAGGASLRRGVMQRIYREMLTAANHFTINANIVTAAGREIGGIWSDRKWQFYDLIEKK</sequence>
<dbReference type="Pfam" id="PF08028">
    <property type="entry name" value="Acyl-CoA_dh_2"/>
    <property type="match status" value="1"/>
</dbReference>
<proteinExistence type="predicted"/>
<protein>
    <submittedName>
        <fullName evidence="3">Acyl-CoA dehydrogenase</fullName>
    </submittedName>
</protein>
<dbReference type="Gene3D" id="1.10.540.10">
    <property type="entry name" value="Acyl-CoA dehydrogenase/oxidase, N-terminal domain"/>
    <property type="match status" value="1"/>
</dbReference>
<dbReference type="AlphaFoldDB" id="A0A2P7SB47"/>
<accession>A0A2P7SB47</accession>
<dbReference type="SUPFAM" id="SSF56645">
    <property type="entry name" value="Acyl-CoA dehydrogenase NM domain-like"/>
    <property type="match status" value="1"/>
</dbReference>
<evidence type="ECO:0000256" key="1">
    <source>
        <dbReference type="ARBA" id="ARBA00023002"/>
    </source>
</evidence>
<organism evidence="3 4">
    <name type="scientific">Kumtagia ephedrae</name>
    <dbReference type="NCBI Taxonomy" id="2116701"/>
    <lineage>
        <taxon>Bacteria</taxon>
        <taxon>Pseudomonadati</taxon>
        <taxon>Pseudomonadota</taxon>
        <taxon>Alphaproteobacteria</taxon>
        <taxon>Hyphomicrobiales</taxon>
        <taxon>Phyllobacteriaceae</taxon>
        <taxon>Kumtagia</taxon>
    </lineage>
</organism>
<dbReference type="OrthoDB" id="7316074at2"/>
<evidence type="ECO:0000313" key="4">
    <source>
        <dbReference type="Proteomes" id="UP000241229"/>
    </source>
</evidence>
<gene>
    <name evidence="3" type="ORF">C7I84_13175</name>
</gene>
<dbReference type="RefSeq" id="WP_106772656.1">
    <property type="nucleotide sequence ID" value="NZ_PXYK01000011.1"/>
</dbReference>
<dbReference type="SUPFAM" id="SSF47203">
    <property type="entry name" value="Acyl-CoA dehydrogenase C-terminal domain-like"/>
    <property type="match status" value="1"/>
</dbReference>
<dbReference type="InterPro" id="IPR009100">
    <property type="entry name" value="AcylCoA_DH/oxidase_NM_dom_sf"/>
</dbReference>
<dbReference type="Proteomes" id="UP000241229">
    <property type="component" value="Unassembled WGS sequence"/>
</dbReference>
<dbReference type="InterPro" id="IPR036250">
    <property type="entry name" value="AcylCo_DH-like_C"/>
</dbReference>
<comment type="caution">
    <text evidence="3">The sequence shown here is derived from an EMBL/GenBank/DDBJ whole genome shotgun (WGS) entry which is preliminary data.</text>
</comment>
<keyword evidence="1" id="KW-0560">Oxidoreductase</keyword>
<dbReference type="Gene3D" id="2.40.110.10">
    <property type="entry name" value="Butyryl-CoA Dehydrogenase, subunit A, domain 2"/>
    <property type="match status" value="1"/>
</dbReference>
<dbReference type="GO" id="GO:0016627">
    <property type="term" value="F:oxidoreductase activity, acting on the CH-CH group of donors"/>
    <property type="evidence" value="ECO:0007669"/>
    <property type="project" value="InterPro"/>
</dbReference>
<dbReference type="GO" id="GO:0050660">
    <property type="term" value="F:flavin adenine dinucleotide binding"/>
    <property type="evidence" value="ECO:0007669"/>
    <property type="project" value="InterPro"/>
</dbReference>
<name>A0A2P7SB47_9HYPH</name>
<dbReference type="InterPro" id="IPR046373">
    <property type="entry name" value="Acyl-CoA_Oxase/DH_mid-dom_sf"/>
</dbReference>
<keyword evidence="4" id="KW-1185">Reference proteome</keyword>
<dbReference type="InterPro" id="IPR037069">
    <property type="entry name" value="AcylCoA_DH/ox_N_sf"/>
</dbReference>
<dbReference type="InterPro" id="IPR013107">
    <property type="entry name" value="Acyl-CoA_DH_C"/>
</dbReference>
<dbReference type="EMBL" id="PXYK01000011">
    <property type="protein sequence ID" value="PSJ59581.1"/>
    <property type="molecule type" value="Genomic_DNA"/>
</dbReference>